<reference evidence="1 2" key="1">
    <citation type="submission" date="2024-01" db="EMBL/GenBank/DDBJ databases">
        <title>Genome assemblies of Stephania.</title>
        <authorList>
            <person name="Yang L."/>
        </authorList>
    </citation>
    <scope>NUCLEOTIDE SEQUENCE [LARGE SCALE GENOMIC DNA]</scope>
    <source>
        <strain evidence="1">QJT</strain>
        <tissue evidence="1">Leaf</tissue>
    </source>
</reference>
<evidence type="ECO:0000313" key="2">
    <source>
        <dbReference type="Proteomes" id="UP001417504"/>
    </source>
</evidence>
<sequence>MQRTMYEAMKGRVKIMVEKGQVNEEHITSKHDRDALKLTCLNKIQAGVFKMYFSEEY</sequence>
<protein>
    <submittedName>
        <fullName evidence="1">Uncharacterized protein</fullName>
    </submittedName>
</protein>
<evidence type="ECO:0000313" key="1">
    <source>
        <dbReference type="EMBL" id="KAK9108687.1"/>
    </source>
</evidence>
<proteinExistence type="predicted"/>
<accession>A0AAP0I4V1</accession>
<comment type="caution">
    <text evidence="1">The sequence shown here is derived from an EMBL/GenBank/DDBJ whole genome shotgun (WGS) entry which is preliminary data.</text>
</comment>
<dbReference type="Proteomes" id="UP001417504">
    <property type="component" value="Unassembled WGS sequence"/>
</dbReference>
<dbReference type="AlphaFoldDB" id="A0AAP0I4V1"/>
<organism evidence="1 2">
    <name type="scientific">Stephania japonica</name>
    <dbReference type="NCBI Taxonomy" id="461633"/>
    <lineage>
        <taxon>Eukaryota</taxon>
        <taxon>Viridiplantae</taxon>
        <taxon>Streptophyta</taxon>
        <taxon>Embryophyta</taxon>
        <taxon>Tracheophyta</taxon>
        <taxon>Spermatophyta</taxon>
        <taxon>Magnoliopsida</taxon>
        <taxon>Ranunculales</taxon>
        <taxon>Menispermaceae</taxon>
        <taxon>Menispermoideae</taxon>
        <taxon>Cissampelideae</taxon>
        <taxon>Stephania</taxon>
    </lineage>
</organism>
<keyword evidence="2" id="KW-1185">Reference proteome</keyword>
<name>A0AAP0I4V1_9MAGN</name>
<gene>
    <name evidence="1" type="ORF">Sjap_016747</name>
</gene>
<dbReference type="EMBL" id="JBBNAE010000007">
    <property type="protein sequence ID" value="KAK9108687.1"/>
    <property type="molecule type" value="Genomic_DNA"/>
</dbReference>